<comment type="caution">
    <text evidence="6">The sequence shown here is derived from an EMBL/GenBank/DDBJ whole genome shotgun (WGS) entry which is preliminary data.</text>
</comment>
<dbReference type="PANTHER" id="PTHR39192:SF1">
    <property type="entry name" value="IRON UPTAKE SYSTEM COMPONENT EFEO"/>
    <property type="match status" value="1"/>
</dbReference>
<feature type="signal peptide" evidence="4">
    <location>
        <begin position="1"/>
        <end position="25"/>
    </location>
</feature>
<evidence type="ECO:0000313" key="7">
    <source>
        <dbReference type="Proteomes" id="UP001226691"/>
    </source>
</evidence>
<dbReference type="Proteomes" id="UP001226691">
    <property type="component" value="Unassembled WGS sequence"/>
</dbReference>
<dbReference type="InterPro" id="IPR053377">
    <property type="entry name" value="Iron_uptake_EfeM/EfeO"/>
</dbReference>
<comment type="similarity">
    <text evidence="2">Belongs to the EfeM/EfeO family.</text>
</comment>
<proteinExistence type="inferred from homology"/>
<accession>A0ABU0TSU2</accession>
<dbReference type="InterPro" id="IPR038352">
    <property type="entry name" value="Imelysin_sf"/>
</dbReference>
<gene>
    <name evidence="6" type="ORF">QE412_001310</name>
</gene>
<dbReference type="RefSeq" id="WP_307481400.1">
    <property type="nucleotide sequence ID" value="NZ_JAUTBF010000001.1"/>
</dbReference>
<dbReference type="PROSITE" id="PS51257">
    <property type="entry name" value="PROKAR_LIPOPROTEIN"/>
    <property type="match status" value="1"/>
</dbReference>
<dbReference type="InterPro" id="IPR018976">
    <property type="entry name" value="Imelysin-like"/>
</dbReference>
<feature type="chain" id="PRO_5046314075" evidence="4">
    <location>
        <begin position="26"/>
        <end position="410"/>
    </location>
</feature>
<feature type="domain" description="Imelysin-like" evidence="5">
    <location>
        <begin position="156"/>
        <end position="401"/>
    </location>
</feature>
<organism evidence="6 7">
    <name type="scientific">Microbacterium trichothecenolyticum</name>
    <name type="common">Aureobacterium trichothecenolyticum</name>
    <dbReference type="NCBI Taxonomy" id="69370"/>
    <lineage>
        <taxon>Bacteria</taxon>
        <taxon>Bacillati</taxon>
        <taxon>Actinomycetota</taxon>
        <taxon>Actinomycetes</taxon>
        <taxon>Micrococcales</taxon>
        <taxon>Microbacteriaceae</taxon>
        <taxon>Microbacterium</taxon>
    </lineage>
</organism>
<dbReference type="Pfam" id="PF09375">
    <property type="entry name" value="Peptidase_M75"/>
    <property type="match status" value="1"/>
</dbReference>
<dbReference type="PANTHER" id="PTHR39192">
    <property type="entry name" value="IRON UPTAKE SYSTEM COMPONENT EFEO"/>
    <property type="match status" value="1"/>
</dbReference>
<reference evidence="6 7" key="1">
    <citation type="submission" date="2023-07" db="EMBL/GenBank/DDBJ databases">
        <title>Functional and genomic diversity of the sorghum phyllosphere microbiome.</title>
        <authorList>
            <person name="Shade A."/>
        </authorList>
    </citation>
    <scope>NUCLEOTIDE SEQUENCE [LARGE SCALE GENOMIC DNA]</scope>
    <source>
        <strain evidence="6 7">SORGH_AS_1207</strain>
    </source>
</reference>
<sequence length="410" mass="42704">MSSRTRIAARSSAIALLAVGGLALAGCSGTDNSAPAAAPTNSSGATQVTITLTGDDGDACALDFDTAPAGPITFTVVNKSSTAITEVELQSKSRILGEKENLAPGLPPVSFTTRLDGGTYQVYCPGATNETTDFTVTGESATATGGSVSALLEQGTQGYADYTKGVVADMVTAVTNLQSAVDSGDVQAAQKQYALARPFYEKIESDVEGFVLDGFDPTDNAGNLDYLIDMREATPPDPAVGWSGFHAIERDLFQDGTITDSTKTLAAGLVENTQKLQTVMGTLTYKPEDLANGAAALLEEVQSAKITGEEEAYSHIDLVDFAANVEGAQQAFAFLRPGLDQIDSGLSTQIAGQFDTVTKLLDGYRDPNGLGGYKRWDDALRASDAVTLGKAVQALQEPLSRIAEKVATAS</sequence>
<dbReference type="CDD" id="cd14656">
    <property type="entry name" value="Imelysin-like_EfeO"/>
    <property type="match status" value="1"/>
</dbReference>
<dbReference type="EMBL" id="JAUTBF010000001">
    <property type="protein sequence ID" value="MDQ1122737.1"/>
    <property type="molecule type" value="Genomic_DNA"/>
</dbReference>
<dbReference type="InterPro" id="IPR050894">
    <property type="entry name" value="EfeM/EfeO_iron_uptake"/>
</dbReference>
<keyword evidence="3 4" id="KW-0732">Signal</keyword>
<evidence type="ECO:0000313" key="6">
    <source>
        <dbReference type="EMBL" id="MDQ1122737.1"/>
    </source>
</evidence>
<name>A0ABU0TSU2_MICTR</name>
<dbReference type="Gene3D" id="1.20.1420.20">
    <property type="entry name" value="M75 peptidase, HXXE motif"/>
    <property type="match status" value="1"/>
</dbReference>
<comment type="subcellular location">
    <subcellularLocation>
        <location evidence="1">Cell envelope</location>
    </subcellularLocation>
</comment>
<evidence type="ECO:0000259" key="5">
    <source>
        <dbReference type="Pfam" id="PF09375"/>
    </source>
</evidence>
<evidence type="ECO:0000256" key="2">
    <source>
        <dbReference type="ARBA" id="ARBA00005989"/>
    </source>
</evidence>
<dbReference type="InterPro" id="IPR034981">
    <property type="entry name" value="Imelysin-like_EfeO/Algp7"/>
</dbReference>
<protein>
    <submittedName>
        <fullName evidence="6">Iron uptake system component EfeO</fullName>
    </submittedName>
</protein>
<evidence type="ECO:0000256" key="3">
    <source>
        <dbReference type="ARBA" id="ARBA00022729"/>
    </source>
</evidence>
<dbReference type="NCBIfam" id="NF041757">
    <property type="entry name" value="EfeO"/>
    <property type="match status" value="1"/>
</dbReference>
<keyword evidence="7" id="KW-1185">Reference proteome</keyword>
<evidence type="ECO:0000256" key="4">
    <source>
        <dbReference type="SAM" id="SignalP"/>
    </source>
</evidence>
<evidence type="ECO:0000256" key="1">
    <source>
        <dbReference type="ARBA" id="ARBA00004196"/>
    </source>
</evidence>